<dbReference type="SUPFAM" id="SSF53098">
    <property type="entry name" value="Ribonuclease H-like"/>
    <property type="match status" value="1"/>
</dbReference>
<dbReference type="InterPro" id="IPR052035">
    <property type="entry name" value="ZnF_BED_domain_contain"/>
</dbReference>
<dbReference type="Proteomes" id="UP000078492">
    <property type="component" value="Unassembled WGS sequence"/>
</dbReference>
<evidence type="ECO:0000256" key="2">
    <source>
        <dbReference type="ARBA" id="ARBA00022723"/>
    </source>
</evidence>
<evidence type="ECO:0008006" key="8">
    <source>
        <dbReference type="Google" id="ProtNLM"/>
    </source>
</evidence>
<dbReference type="SUPFAM" id="SSF140996">
    <property type="entry name" value="Hermes dimerisation domain"/>
    <property type="match status" value="1"/>
</dbReference>
<comment type="subcellular location">
    <subcellularLocation>
        <location evidence="1">Nucleus</location>
    </subcellularLocation>
</comment>
<reference evidence="6 7" key="1">
    <citation type="submission" date="2015-09" db="EMBL/GenBank/DDBJ databases">
        <title>Trachymyrmex cornetzi WGS genome.</title>
        <authorList>
            <person name="Nygaard S."/>
            <person name="Hu H."/>
            <person name="Boomsma J."/>
            <person name="Zhang G."/>
        </authorList>
    </citation>
    <scope>NUCLEOTIDE SEQUENCE [LARGE SCALE GENOMIC DNA]</scope>
    <source>
        <strain evidence="6">Tcor2-1</strain>
        <tissue evidence="6">Whole body</tissue>
    </source>
</reference>
<gene>
    <name evidence="6" type="ORF">ALC57_05608</name>
</gene>
<dbReference type="GO" id="GO:0005634">
    <property type="term" value="C:nucleus"/>
    <property type="evidence" value="ECO:0007669"/>
    <property type="project" value="UniProtKB-SubCell"/>
</dbReference>
<dbReference type="InterPro" id="IPR012337">
    <property type="entry name" value="RNaseH-like_sf"/>
</dbReference>
<evidence type="ECO:0000313" key="6">
    <source>
        <dbReference type="EMBL" id="KYN22008.1"/>
    </source>
</evidence>
<keyword evidence="5" id="KW-0539">Nucleus</keyword>
<keyword evidence="2" id="KW-0479">Metal-binding</keyword>
<accession>A0A151JAC6</accession>
<sequence length="305" mass="35581">MVATDFQPFTIVNDTGFQEFVNLLDPRYKLPSTYTLSEKLLQEAYLEAYNKLKTDLNKINYVGITCDSWTFIANEPYLIVTCHYIHYATKLSQQNFSSKFCYFSPLTMETFKNEQKIKAEDQSLKLIQEVPTRWNSTFYMVERIIESNNALGRILLKLRKAPQPFSVDDMTLLADIKKVLSSPYETRSLTRLGIILDPRFKKEGFRNQENASTAAKILEQEMLTLSHRIQKNEISTNYTESKKLSTTLICLFGFLQERINKKVKSATTDIIIIKRQYLERHSMAENTDPLLFWKVSYLKVLKKLN</sequence>
<protein>
    <recommendedName>
        <fullName evidence="8">Zinc finger BED domain-containing protein 1</fullName>
    </recommendedName>
</protein>
<keyword evidence="4" id="KW-0862">Zinc</keyword>
<dbReference type="PANTHER" id="PTHR46481:SF10">
    <property type="entry name" value="ZINC FINGER BED DOMAIN-CONTAINING PROTEIN 39"/>
    <property type="match status" value="1"/>
</dbReference>
<dbReference type="AlphaFoldDB" id="A0A151JAC6"/>
<dbReference type="PANTHER" id="PTHR46481">
    <property type="entry name" value="ZINC FINGER BED DOMAIN-CONTAINING PROTEIN 4"/>
    <property type="match status" value="1"/>
</dbReference>
<evidence type="ECO:0000313" key="7">
    <source>
        <dbReference type="Proteomes" id="UP000078492"/>
    </source>
</evidence>
<dbReference type="EMBL" id="KQ979292">
    <property type="protein sequence ID" value="KYN22008.1"/>
    <property type="molecule type" value="Genomic_DNA"/>
</dbReference>
<dbReference type="GO" id="GO:0008270">
    <property type="term" value="F:zinc ion binding"/>
    <property type="evidence" value="ECO:0007669"/>
    <property type="project" value="UniProtKB-KW"/>
</dbReference>
<evidence type="ECO:0000256" key="5">
    <source>
        <dbReference type="ARBA" id="ARBA00023242"/>
    </source>
</evidence>
<proteinExistence type="predicted"/>
<organism evidence="6 7">
    <name type="scientific">Trachymyrmex cornetzi</name>
    <dbReference type="NCBI Taxonomy" id="471704"/>
    <lineage>
        <taxon>Eukaryota</taxon>
        <taxon>Metazoa</taxon>
        <taxon>Ecdysozoa</taxon>
        <taxon>Arthropoda</taxon>
        <taxon>Hexapoda</taxon>
        <taxon>Insecta</taxon>
        <taxon>Pterygota</taxon>
        <taxon>Neoptera</taxon>
        <taxon>Endopterygota</taxon>
        <taxon>Hymenoptera</taxon>
        <taxon>Apocrita</taxon>
        <taxon>Aculeata</taxon>
        <taxon>Formicoidea</taxon>
        <taxon>Formicidae</taxon>
        <taxon>Myrmicinae</taxon>
        <taxon>Trachymyrmex</taxon>
    </lineage>
</organism>
<keyword evidence="7" id="KW-1185">Reference proteome</keyword>
<name>A0A151JAC6_9HYME</name>
<keyword evidence="3" id="KW-0863">Zinc-finger</keyword>
<evidence type="ECO:0000256" key="1">
    <source>
        <dbReference type="ARBA" id="ARBA00004123"/>
    </source>
</evidence>
<evidence type="ECO:0000256" key="4">
    <source>
        <dbReference type="ARBA" id="ARBA00022833"/>
    </source>
</evidence>
<evidence type="ECO:0000256" key="3">
    <source>
        <dbReference type="ARBA" id="ARBA00022771"/>
    </source>
</evidence>